<evidence type="ECO:0000313" key="1">
    <source>
        <dbReference type="EMBL" id="JAT46031.1"/>
    </source>
</evidence>
<reference evidence="1" key="1">
    <citation type="submission" date="2015-07" db="EMBL/GenBank/DDBJ databases">
        <title>Transcriptome Assembly of Anthurium amnicola.</title>
        <authorList>
            <person name="Suzuki J."/>
        </authorList>
    </citation>
    <scope>NUCLEOTIDE SEQUENCE</scope>
</reference>
<organism evidence="1">
    <name type="scientific">Anthurium amnicola</name>
    <dbReference type="NCBI Taxonomy" id="1678845"/>
    <lineage>
        <taxon>Eukaryota</taxon>
        <taxon>Viridiplantae</taxon>
        <taxon>Streptophyta</taxon>
        <taxon>Embryophyta</taxon>
        <taxon>Tracheophyta</taxon>
        <taxon>Spermatophyta</taxon>
        <taxon>Magnoliopsida</taxon>
        <taxon>Liliopsida</taxon>
        <taxon>Araceae</taxon>
        <taxon>Pothoideae</taxon>
        <taxon>Potheae</taxon>
        <taxon>Anthurium</taxon>
    </lineage>
</organism>
<accession>A0A1D1XUG2</accession>
<protein>
    <submittedName>
        <fullName evidence="1">Bifunctional enzyme IspD/IspF</fullName>
    </submittedName>
</protein>
<gene>
    <name evidence="1" type="primary">ispDF_2</name>
    <name evidence="1" type="ORF">g.33882</name>
</gene>
<proteinExistence type="predicted"/>
<dbReference type="AlphaFoldDB" id="A0A1D1XUG2"/>
<sequence length="105" mass="11594">MIESFLPCCGFFPCHMEDFATCAEDSRSDYSGRSSLLVSCQQNELMNECLKGRDTTKAYASSMGPRHKKIISGHAVTCTCSAFIFLSRCFLGLIASYFSAIKVHS</sequence>
<name>A0A1D1XUG2_9ARAE</name>
<dbReference type="EMBL" id="GDJX01021905">
    <property type="protein sequence ID" value="JAT46031.1"/>
    <property type="molecule type" value="Transcribed_RNA"/>
</dbReference>